<dbReference type="SUPFAM" id="SSF46565">
    <property type="entry name" value="Chaperone J-domain"/>
    <property type="match status" value="1"/>
</dbReference>
<dbReference type="Proteomes" id="UP000525923">
    <property type="component" value="Unassembled WGS sequence"/>
</dbReference>
<gene>
    <name evidence="5" type="ORF">HNQ44_002574</name>
</gene>
<evidence type="ECO:0000256" key="1">
    <source>
        <dbReference type="ARBA" id="ARBA00022705"/>
    </source>
</evidence>
<protein>
    <submittedName>
        <fullName evidence="5">Curved DNA-binding protein CbpA</fullName>
    </submittedName>
</protein>
<dbReference type="Pfam" id="PF07007">
    <property type="entry name" value="LprI"/>
    <property type="match status" value="1"/>
</dbReference>
<dbReference type="PROSITE" id="PS50076">
    <property type="entry name" value="DNAJ_2"/>
    <property type="match status" value="1"/>
</dbReference>
<feature type="region of interest" description="Disordered" evidence="3">
    <location>
        <begin position="73"/>
        <end position="95"/>
    </location>
</feature>
<proteinExistence type="predicted"/>
<feature type="compositionally biased region" description="Basic and acidic residues" evidence="3">
    <location>
        <begin position="75"/>
        <end position="90"/>
    </location>
</feature>
<evidence type="ECO:0000256" key="2">
    <source>
        <dbReference type="ARBA" id="ARBA00023016"/>
    </source>
</evidence>
<dbReference type="InterPro" id="IPR036869">
    <property type="entry name" value="J_dom_sf"/>
</dbReference>
<dbReference type="CDD" id="cd06257">
    <property type="entry name" value="DnaJ"/>
    <property type="match status" value="1"/>
</dbReference>
<dbReference type="PANTHER" id="PTHR39176">
    <property type="entry name" value="PERIPLASMIC PROTEIN-RELATED"/>
    <property type="match status" value="1"/>
</dbReference>
<dbReference type="GO" id="GO:0003677">
    <property type="term" value="F:DNA binding"/>
    <property type="evidence" value="ECO:0007669"/>
    <property type="project" value="UniProtKB-KW"/>
</dbReference>
<feature type="compositionally biased region" description="Polar residues" evidence="3">
    <location>
        <begin position="151"/>
        <end position="164"/>
    </location>
</feature>
<feature type="region of interest" description="Disordered" evidence="3">
    <location>
        <begin position="146"/>
        <end position="195"/>
    </location>
</feature>
<comment type="caution">
    <text evidence="5">The sequence shown here is derived from an EMBL/GenBank/DDBJ whole genome shotgun (WGS) entry which is preliminary data.</text>
</comment>
<evidence type="ECO:0000259" key="4">
    <source>
        <dbReference type="PROSITE" id="PS50076"/>
    </source>
</evidence>
<dbReference type="Gene3D" id="1.10.287.110">
    <property type="entry name" value="DnaJ domain"/>
    <property type="match status" value="1"/>
</dbReference>
<dbReference type="InterPro" id="IPR001623">
    <property type="entry name" value="DnaJ_domain"/>
</dbReference>
<dbReference type="RefSeq" id="WP_158290590.1">
    <property type="nucleotide sequence ID" value="NZ_JACHHE010000007.1"/>
</dbReference>
<dbReference type="EMBL" id="JACHHE010000007">
    <property type="protein sequence ID" value="MBB5181109.1"/>
    <property type="molecule type" value="Genomic_DNA"/>
</dbReference>
<evidence type="ECO:0000313" key="6">
    <source>
        <dbReference type="Proteomes" id="UP000525923"/>
    </source>
</evidence>
<dbReference type="SMART" id="SM00271">
    <property type="entry name" value="DnaJ"/>
    <property type="match status" value="1"/>
</dbReference>
<keyword evidence="1" id="KW-0235">DNA replication</keyword>
<keyword evidence="2" id="KW-0346">Stress response</keyword>
<dbReference type="PROSITE" id="PS00636">
    <property type="entry name" value="DNAJ_1"/>
    <property type="match status" value="1"/>
</dbReference>
<feature type="domain" description="J" evidence="4">
    <location>
        <begin position="6"/>
        <end position="67"/>
    </location>
</feature>
<sequence>MDKFIDYYTLLNILPKANEELIKRAYRIQSKAIHPDQGGDERHFILLTEAYEVLSNPAKRKAYDQEYAYYQQTKEGTKERPKEEREKSNHQDAAYSQKDYPKFSFDFIRYGKVMIGALIVLSILAKAISAIDDNTEPEIPVNPVVFPVEASDQSSDRTPSTVVSEESLDNKEESEVEASEQSNDIPSDTEANEELLDEKQGAEAASAYVTTDSSSLYNRYLDRIYKLEEDFLSYGEVWESGSDAEITQASQIQLKAWDDLLNEIYQTLKMELTDEEFIALRDLQRSWVVKRDRVSDAAIVDFTGGSWEVPVYNDAQLEETRKRCYWLVMNYMN</sequence>
<dbReference type="OrthoDB" id="2438161at2"/>
<dbReference type="Gene3D" id="1.20.1270.180">
    <property type="match status" value="1"/>
</dbReference>
<organism evidence="5 6">
    <name type="scientific">Planococcus koreensis</name>
    <dbReference type="NCBI Taxonomy" id="112331"/>
    <lineage>
        <taxon>Bacteria</taxon>
        <taxon>Bacillati</taxon>
        <taxon>Bacillota</taxon>
        <taxon>Bacilli</taxon>
        <taxon>Bacillales</taxon>
        <taxon>Caryophanaceae</taxon>
        <taxon>Planococcus</taxon>
    </lineage>
</organism>
<keyword evidence="5" id="KW-0238">DNA-binding</keyword>
<accession>A0A7W8CUI5</accession>
<dbReference type="Pfam" id="PF00226">
    <property type="entry name" value="DnaJ"/>
    <property type="match status" value="1"/>
</dbReference>
<dbReference type="InterPro" id="IPR018253">
    <property type="entry name" value="DnaJ_domain_CS"/>
</dbReference>
<dbReference type="AlphaFoldDB" id="A0A7W8CUI5"/>
<reference evidence="5 6" key="1">
    <citation type="submission" date="2020-08" db="EMBL/GenBank/DDBJ databases">
        <title>Genomic Encyclopedia of Type Strains, Phase IV (KMG-IV): sequencing the most valuable type-strain genomes for metagenomic binning, comparative biology and taxonomic classification.</title>
        <authorList>
            <person name="Goeker M."/>
        </authorList>
    </citation>
    <scope>NUCLEOTIDE SEQUENCE [LARGE SCALE GENOMIC DNA]</scope>
    <source>
        <strain evidence="5 6">DSM 15895</strain>
    </source>
</reference>
<evidence type="ECO:0000256" key="3">
    <source>
        <dbReference type="SAM" id="MobiDB-lite"/>
    </source>
</evidence>
<evidence type="ECO:0000313" key="5">
    <source>
        <dbReference type="EMBL" id="MBB5181109.1"/>
    </source>
</evidence>
<name>A0A7W8CUI5_9BACL</name>
<dbReference type="PANTHER" id="PTHR39176:SF1">
    <property type="entry name" value="PERIPLASMIC PROTEIN"/>
    <property type="match status" value="1"/>
</dbReference>
<dbReference type="GO" id="GO:0006260">
    <property type="term" value="P:DNA replication"/>
    <property type="evidence" value="ECO:0007669"/>
    <property type="project" value="UniProtKB-KW"/>
</dbReference>
<keyword evidence="6" id="KW-1185">Reference proteome</keyword>
<dbReference type="PRINTS" id="PR00625">
    <property type="entry name" value="JDOMAIN"/>
</dbReference>
<dbReference type="InterPro" id="IPR009739">
    <property type="entry name" value="LprI-like_N"/>
</dbReference>